<feature type="non-terminal residue" evidence="2">
    <location>
        <position position="85"/>
    </location>
</feature>
<reference evidence="2 3" key="1">
    <citation type="submission" date="2013-11" db="EMBL/GenBank/DDBJ databases">
        <title>Genome sequencing of Stegodyphus mimosarum.</title>
        <authorList>
            <person name="Bechsgaard J."/>
        </authorList>
    </citation>
    <scope>NUCLEOTIDE SEQUENCE [LARGE SCALE GENOMIC DNA]</scope>
</reference>
<dbReference type="EMBL" id="KK114984">
    <property type="protein sequence ID" value="KFM63884.1"/>
    <property type="molecule type" value="Genomic_DNA"/>
</dbReference>
<feature type="transmembrane region" description="Helical" evidence="1">
    <location>
        <begin position="41"/>
        <end position="62"/>
    </location>
</feature>
<keyword evidence="3" id="KW-1185">Reference proteome</keyword>
<keyword evidence="1" id="KW-0472">Membrane</keyword>
<name>A0A087TFJ5_STEMI</name>
<sequence length="85" mass="9870">MEKFRSASVPHIKFDLPRKQFSHFSIHTRAMQCGWEHSGKFALFFTILLMIAILVPYTIGLANGNIRPLLPLIRYEEKIDSTCEF</sequence>
<accession>A0A087TFJ5</accession>
<organism evidence="2 3">
    <name type="scientific">Stegodyphus mimosarum</name>
    <name type="common">African social velvet spider</name>
    <dbReference type="NCBI Taxonomy" id="407821"/>
    <lineage>
        <taxon>Eukaryota</taxon>
        <taxon>Metazoa</taxon>
        <taxon>Ecdysozoa</taxon>
        <taxon>Arthropoda</taxon>
        <taxon>Chelicerata</taxon>
        <taxon>Arachnida</taxon>
        <taxon>Araneae</taxon>
        <taxon>Araneomorphae</taxon>
        <taxon>Entelegynae</taxon>
        <taxon>Eresoidea</taxon>
        <taxon>Eresidae</taxon>
        <taxon>Stegodyphus</taxon>
    </lineage>
</organism>
<dbReference type="Proteomes" id="UP000054359">
    <property type="component" value="Unassembled WGS sequence"/>
</dbReference>
<dbReference type="AlphaFoldDB" id="A0A087TFJ5"/>
<evidence type="ECO:0000313" key="2">
    <source>
        <dbReference type="EMBL" id="KFM63884.1"/>
    </source>
</evidence>
<keyword evidence="1" id="KW-0812">Transmembrane</keyword>
<keyword evidence="1" id="KW-1133">Transmembrane helix</keyword>
<protein>
    <submittedName>
        <fullName evidence="2">Uncharacterized protein</fullName>
    </submittedName>
</protein>
<proteinExistence type="predicted"/>
<dbReference type="OrthoDB" id="191706at2759"/>
<evidence type="ECO:0000313" key="3">
    <source>
        <dbReference type="Proteomes" id="UP000054359"/>
    </source>
</evidence>
<gene>
    <name evidence="2" type="ORF">X975_21616</name>
</gene>
<evidence type="ECO:0000256" key="1">
    <source>
        <dbReference type="SAM" id="Phobius"/>
    </source>
</evidence>